<sequence>MSDEILRYDLMVENALRGVVRAALQEATTEGLPGEHHFYITFLTEHEGVQIPDRLKDRYPEEMTIVLQHRFWDLEVGEDKFSVTLTFNEIPENLIIPYEAVTAFADPSVRFGLQFGNAIESDEEIEMNNPLDEDMPQQAPVQDEQGQAAQSDEPGESAGEKVVTLDQFRKKN</sequence>
<comment type="caution">
    <text evidence="2">The sequence shown here is derived from an EMBL/GenBank/DDBJ whole genome shotgun (WGS) entry which is preliminary data.</text>
</comment>
<dbReference type="RefSeq" id="WP_382420022.1">
    <property type="nucleotide sequence ID" value="NZ_JBHSCW010000001.1"/>
</dbReference>
<organism evidence="2 3">
    <name type="scientific">Fodinicurvata halophila</name>
    <dbReference type="NCBI Taxonomy" id="1419723"/>
    <lineage>
        <taxon>Bacteria</taxon>
        <taxon>Pseudomonadati</taxon>
        <taxon>Pseudomonadota</taxon>
        <taxon>Alphaproteobacteria</taxon>
        <taxon>Rhodospirillales</taxon>
        <taxon>Rhodovibrionaceae</taxon>
        <taxon>Fodinicurvata</taxon>
    </lineage>
</organism>
<name>A0ABV8UFP6_9PROT</name>
<dbReference type="SUPFAM" id="SSF101738">
    <property type="entry name" value="SspB-like"/>
    <property type="match status" value="1"/>
</dbReference>
<dbReference type="EMBL" id="JBHSCW010000001">
    <property type="protein sequence ID" value="MFC4350000.1"/>
    <property type="molecule type" value="Genomic_DNA"/>
</dbReference>
<keyword evidence="3" id="KW-1185">Reference proteome</keyword>
<dbReference type="Gene3D" id="2.30.30.220">
    <property type="entry name" value="SspB-like"/>
    <property type="match status" value="1"/>
</dbReference>
<proteinExistence type="predicted"/>
<protein>
    <submittedName>
        <fullName evidence="2">SspB family protein</fullName>
    </submittedName>
</protein>
<gene>
    <name evidence="2" type="ORF">ACFOW6_00435</name>
</gene>
<evidence type="ECO:0000256" key="1">
    <source>
        <dbReference type="SAM" id="MobiDB-lite"/>
    </source>
</evidence>
<dbReference type="InterPro" id="IPR007481">
    <property type="entry name" value="SspB"/>
</dbReference>
<dbReference type="Proteomes" id="UP001595799">
    <property type="component" value="Unassembled WGS sequence"/>
</dbReference>
<dbReference type="InterPro" id="IPR036760">
    <property type="entry name" value="SspB-like_sf"/>
</dbReference>
<evidence type="ECO:0000313" key="2">
    <source>
        <dbReference type="EMBL" id="MFC4350000.1"/>
    </source>
</evidence>
<evidence type="ECO:0000313" key="3">
    <source>
        <dbReference type="Proteomes" id="UP001595799"/>
    </source>
</evidence>
<accession>A0ABV8UFP6</accession>
<feature type="region of interest" description="Disordered" evidence="1">
    <location>
        <begin position="125"/>
        <end position="172"/>
    </location>
</feature>
<reference evidence="3" key="1">
    <citation type="journal article" date="2019" name="Int. J. Syst. Evol. Microbiol.">
        <title>The Global Catalogue of Microorganisms (GCM) 10K type strain sequencing project: providing services to taxonomists for standard genome sequencing and annotation.</title>
        <authorList>
            <consortium name="The Broad Institute Genomics Platform"/>
            <consortium name="The Broad Institute Genome Sequencing Center for Infectious Disease"/>
            <person name="Wu L."/>
            <person name="Ma J."/>
        </authorList>
    </citation>
    <scope>NUCLEOTIDE SEQUENCE [LARGE SCALE GENOMIC DNA]</scope>
    <source>
        <strain evidence="3">CECT 8472</strain>
    </source>
</reference>
<dbReference type="Pfam" id="PF04386">
    <property type="entry name" value="SspB"/>
    <property type="match status" value="1"/>
</dbReference>
<feature type="compositionally biased region" description="Acidic residues" evidence="1">
    <location>
        <begin position="125"/>
        <end position="135"/>
    </location>
</feature>